<comment type="caution">
    <text evidence="3">The sequence shown here is derived from an EMBL/GenBank/DDBJ whole genome shotgun (WGS) entry which is preliminary data.</text>
</comment>
<evidence type="ECO:0000256" key="2">
    <source>
        <dbReference type="SAM" id="Phobius"/>
    </source>
</evidence>
<dbReference type="RefSeq" id="WP_071059266.1">
    <property type="nucleotide sequence ID" value="NZ_MAXA01000001.1"/>
</dbReference>
<keyword evidence="2" id="KW-0812">Transmembrane</keyword>
<reference evidence="4" key="1">
    <citation type="submission" date="2016-07" db="EMBL/GenBank/DDBJ databases">
        <title>Frankia sp. NRRL B-16219 Genome sequencing.</title>
        <authorList>
            <person name="Ghodhbane-Gtari F."/>
            <person name="Swanson E."/>
            <person name="Gueddou A."/>
            <person name="Louati M."/>
            <person name="Nouioui I."/>
            <person name="Hezbri K."/>
            <person name="Abebe-Akele F."/>
            <person name="Simpson S."/>
            <person name="Morris K."/>
            <person name="Thomas K."/>
            <person name="Gtari M."/>
            <person name="Tisa L.S."/>
        </authorList>
    </citation>
    <scope>NUCLEOTIDE SEQUENCE [LARGE SCALE GENOMIC DNA]</scope>
    <source>
        <strain evidence="4">NRRL B-16219</strain>
    </source>
</reference>
<dbReference type="EMBL" id="MAXA01000001">
    <property type="protein sequence ID" value="OHV46814.1"/>
    <property type="molecule type" value="Genomic_DNA"/>
</dbReference>
<evidence type="ECO:0000256" key="1">
    <source>
        <dbReference type="SAM" id="MobiDB-lite"/>
    </source>
</evidence>
<evidence type="ECO:0000313" key="3">
    <source>
        <dbReference type="EMBL" id="OHV46814.1"/>
    </source>
</evidence>
<protein>
    <submittedName>
        <fullName evidence="3">Uncharacterized protein</fullName>
    </submittedName>
</protein>
<keyword evidence="4" id="KW-1185">Reference proteome</keyword>
<dbReference type="OrthoDB" id="3214506at2"/>
<gene>
    <name evidence="3" type="ORF">BBK14_00620</name>
</gene>
<feature type="region of interest" description="Disordered" evidence="1">
    <location>
        <begin position="387"/>
        <end position="439"/>
    </location>
</feature>
<name>A0A1S1RPU4_9ACTN</name>
<feature type="transmembrane region" description="Helical" evidence="2">
    <location>
        <begin position="61"/>
        <end position="79"/>
    </location>
</feature>
<dbReference type="AlphaFoldDB" id="A0A1S1RPU4"/>
<accession>A0A1S1RPU4</accession>
<sequence>MTVAGRTPPDPTPTNRTPTADDLAGDIRALRGPLARRRAPVEPAAFAAGVRAQARRRRTRGLIGGVAGLVILVAVGIATSPRLLGGGSAATVVASTDPLEATPPMSRTPHPHGGFTVGWLPTRMTHRGDLAARVYASPGSDAPNNLAFAIDGLGGDFPSLTEAAGFFGPFTYISQFALPGATDPAAVAESGSTAPAAPAAGLISPALVWVTVTWDPYTAPNAAAQLSDGNLLGQVGAVDVTQTTVAGQPADHRYRAALLWTAPDGALVAVEGAGPGPVDPAVVARVAEGLTLVGQPPPPVPPDETTAEAIRTAFHDAFTAGVRDDRFAAAVQDGPALASLRAKVAARYPRFAATLSVQIDQMLVVAPGTVSAGLWVSFTDPTVPPQALPGGTQPLGRLRRGGAHPGGLAGHPGRVLRPGHGSRESRPALPALTLPTPATGLDTLAASRSERLVQPAGDRSGLR</sequence>
<keyword evidence="2" id="KW-1133">Transmembrane helix</keyword>
<feature type="compositionally biased region" description="Low complexity" evidence="1">
    <location>
        <begin position="427"/>
        <end position="439"/>
    </location>
</feature>
<evidence type="ECO:0000313" key="4">
    <source>
        <dbReference type="Proteomes" id="UP000179769"/>
    </source>
</evidence>
<dbReference type="Proteomes" id="UP000179769">
    <property type="component" value="Unassembled WGS sequence"/>
</dbReference>
<organism evidence="3 4">
    <name type="scientific">Parafrankia soli</name>
    <dbReference type="NCBI Taxonomy" id="2599596"/>
    <lineage>
        <taxon>Bacteria</taxon>
        <taxon>Bacillati</taxon>
        <taxon>Actinomycetota</taxon>
        <taxon>Actinomycetes</taxon>
        <taxon>Frankiales</taxon>
        <taxon>Frankiaceae</taxon>
        <taxon>Parafrankia</taxon>
    </lineage>
</organism>
<keyword evidence="2" id="KW-0472">Membrane</keyword>
<proteinExistence type="predicted"/>
<feature type="region of interest" description="Disordered" evidence="1">
    <location>
        <begin position="1"/>
        <end position="24"/>
    </location>
</feature>